<dbReference type="RefSeq" id="WP_274942491.1">
    <property type="nucleotide sequence ID" value="NZ_JANWOI010000001.1"/>
</dbReference>
<name>A0A9X3TWD6_9PROT</name>
<reference evidence="1" key="2">
    <citation type="journal article" date="2023" name="Syst. Appl. Microbiol.">
        <title>Govania unica gen. nov., sp. nov., a rare biosphere bacterium that represents a novel family in the class Alphaproteobacteria.</title>
        <authorList>
            <person name="Vandamme P."/>
            <person name="Peeters C."/>
            <person name="Hettiarachchi A."/>
            <person name="Cnockaert M."/>
            <person name="Carlier A."/>
        </authorList>
    </citation>
    <scope>NUCLEOTIDE SEQUENCE</scope>
    <source>
        <strain evidence="1">LMG 31809</strain>
    </source>
</reference>
<protein>
    <submittedName>
        <fullName evidence="1">Phage tail assembly protein</fullName>
    </submittedName>
</protein>
<sequence>MPDHNIEKTKAETSAVVAAAASPNLSAPVDLDEIITRGEQKIAFVQIRKPASGELRGLSLIELGQLHIDSLLKVLPRITVPTLTAQEVAAMPLCDLLACGAEVASFLLRKRDREAASPDA</sequence>
<dbReference type="AlphaFoldDB" id="A0A9X3TWD6"/>
<gene>
    <name evidence="1" type="ORF">NYP16_02300</name>
</gene>
<accession>A0A9X3TWD6</accession>
<organism evidence="1 2">
    <name type="scientific">Govanella unica</name>
    <dbReference type="NCBI Taxonomy" id="2975056"/>
    <lineage>
        <taxon>Bacteria</taxon>
        <taxon>Pseudomonadati</taxon>
        <taxon>Pseudomonadota</taxon>
        <taxon>Alphaproteobacteria</taxon>
        <taxon>Emcibacterales</taxon>
        <taxon>Govanellaceae</taxon>
        <taxon>Govanella</taxon>
    </lineage>
</organism>
<dbReference type="EMBL" id="JANWOI010000001">
    <property type="protein sequence ID" value="MDA5192789.1"/>
    <property type="molecule type" value="Genomic_DNA"/>
</dbReference>
<evidence type="ECO:0000313" key="1">
    <source>
        <dbReference type="EMBL" id="MDA5192789.1"/>
    </source>
</evidence>
<dbReference type="Proteomes" id="UP001141619">
    <property type="component" value="Unassembled WGS sequence"/>
</dbReference>
<dbReference type="InterPro" id="IPR019289">
    <property type="entry name" value="Phage_tail_E/E"/>
</dbReference>
<keyword evidence="2" id="KW-1185">Reference proteome</keyword>
<evidence type="ECO:0000313" key="2">
    <source>
        <dbReference type="Proteomes" id="UP001141619"/>
    </source>
</evidence>
<comment type="caution">
    <text evidence="1">The sequence shown here is derived from an EMBL/GenBank/DDBJ whole genome shotgun (WGS) entry which is preliminary data.</text>
</comment>
<dbReference type="Pfam" id="PF10109">
    <property type="entry name" value="Phage_TAC_7"/>
    <property type="match status" value="1"/>
</dbReference>
<proteinExistence type="predicted"/>
<reference evidence="1" key="1">
    <citation type="submission" date="2022-08" db="EMBL/GenBank/DDBJ databases">
        <authorList>
            <person name="Vandamme P."/>
            <person name="Hettiarachchi A."/>
            <person name="Peeters C."/>
            <person name="Cnockaert M."/>
            <person name="Carlier A."/>
        </authorList>
    </citation>
    <scope>NUCLEOTIDE SEQUENCE</scope>
    <source>
        <strain evidence="1">LMG 31809</strain>
    </source>
</reference>